<dbReference type="InterPro" id="IPR044736">
    <property type="entry name" value="Gid1/RanBPM/SPLA_SPRY"/>
</dbReference>
<dbReference type="InterPro" id="IPR043136">
    <property type="entry name" value="B30.2/SPRY_sf"/>
</dbReference>
<accession>A0AA36NJU1</accession>
<dbReference type="SMART" id="SM00449">
    <property type="entry name" value="SPRY"/>
    <property type="match status" value="1"/>
</dbReference>
<proteinExistence type="predicted"/>
<sequence length="440" mass="48025">MGAAPTAPLPSEATQGQARLDGLPSYWLFFLDPASLLRVQTAGLRAGQAVLQSAWKELCAQELGVDSSQLLLDGFTPGVGSSCGSRCWRRVFYDLEVSSAKNELRASNADYEFLPSLYGEPALAPEGVDFEGQRILRCRLRAPFLGRDRCVLARHPLPSAPCATALPKAEAGGALAWHVAYRKVAYYEVSIGKHQGHPEPLPCVSVGLCSPRFSRYAVARQQVGWDCESWALHSDDGQLFHGSERGFGFGFGFASPPWATFGPGDVVGCGVAHGAAEGAEDVAKSPRKIFYTLNGAFLGYAFDVEDLPWDVPLWPCVGLDTRQLLSFNFGGEPFAFDLDSISELQVVLESKFQTVSAAAEVRDAAEGEHPEEPRRNRMMPLVSQFTPRRLLECAAPARLAVFRYQRQPRWMDTVDRLVTATLLDAAGETEPRSRGSLDIV</sequence>
<dbReference type="AlphaFoldDB" id="A0AA36NJU1"/>
<protein>
    <recommendedName>
        <fullName evidence="1">B30.2/SPRY domain-containing protein</fullName>
    </recommendedName>
</protein>
<evidence type="ECO:0000259" key="1">
    <source>
        <dbReference type="PROSITE" id="PS50188"/>
    </source>
</evidence>
<dbReference type="EMBL" id="CAUJNA010003797">
    <property type="protein sequence ID" value="CAJ1409969.1"/>
    <property type="molecule type" value="Genomic_DNA"/>
</dbReference>
<dbReference type="InterPro" id="IPR003877">
    <property type="entry name" value="SPRY_dom"/>
</dbReference>
<reference evidence="2" key="1">
    <citation type="submission" date="2023-08" db="EMBL/GenBank/DDBJ databases">
        <authorList>
            <person name="Chen Y."/>
            <person name="Shah S."/>
            <person name="Dougan E. K."/>
            <person name="Thang M."/>
            <person name="Chan C."/>
        </authorList>
    </citation>
    <scope>NUCLEOTIDE SEQUENCE</scope>
</reference>
<feature type="domain" description="B30.2/SPRY" evidence="1">
    <location>
        <begin position="96"/>
        <end position="334"/>
    </location>
</feature>
<comment type="caution">
    <text evidence="2">The sequence shown here is derived from an EMBL/GenBank/DDBJ whole genome shotgun (WGS) entry which is preliminary data.</text>
</comment>
<dbReference type="Pfam" id="PF00622">
    <property type="entry name" value="SPRY"/>
    <property type="match status" value="1"/>
</dbReference>
<organism evidence="2 3">
    <name type="scientific">Effrenium voratum</name>
    <dbReference type="NCBI Taxonomy" id="2562239"/>
    <lineage>
        <taxon>Eukaryota</taxon>
        <taxon>Sar</taxon>
        <taxon>Alveolata</taxon>
        <taxon>Dinophyceae</taxon>
        <taxon>Suessiales</taxon>
        <taxon>Symbiodiniaceae</taxon>
        <taxon>Effrenium</taxon>
    </lineage>
</organism>
<dbReference type="Proteomes" id="UP001178507">
    <property type="component" value="Unassembled WGS sequence"/>
</dbReference>
<dbReference type="PANTHER" id="PTHR12864">
    <property type="entry name" value="RAN BINDING PROTEIN 9-RELATED"/>
    <property type="match status" value="1"/>
</dbReference>
<dbReference type="Gene3D" id="2.60.120.920">
    <property type="match status" value="1"/>
</dbReference>
<evidence type="ECO:0000313" key="3">
    <source>
        <dbReference type="Proteomes" id="UP001178507"/>
    </source>
</evidence>
<name>A0AA36NJU1_9DINO</name>
<dbReference type="InterPro" id="IPR013320">
    <property type="entry name" value="ConA-like_dom_sf"/>
</dbReference>
<dbReference type="CDD" id="cd12885">
    <property type="entry name" value="SPRY_RanBP_like"/>
    <property type="match status" value="1"/>
</dbReference>
<evidence type="ECO:0000313" key="2">
    <source>
        <dbReference type="EMBL" id="CAJ1409969.1"/>
    </source>
</evidence>
<dbReference type="SUPFAM" id="SSF49899">
    <property type="entry name" value="Concanavalin A-like lectins/glucanases"/>
    <property type="match status" value="1"/>
</dbReference>
<dbReference type="InterPro" id="IPR001870">
    <property type="entry name" value="B30.2/SPRY"/>
</dbReference>
<gene>
    <name evidence="2" type="ORF">EVOR1521_LOCUS30927</name>
</gene>
<dbReference type="InterPro" id="IPR050618">
    <property type="entry name" value="Ubq-SigPath_Reg"/>
</dbReference>
<dbReference type="PROSITE" id="PS50188">
    <property type="entry name" value="B302_SPRY"/>
    <property type="match status" value="1"/>
</dbReference>
<keyword evidence="3" id="KW-1185">Reference proteome</keyword>